<comment type="caution">
    <text evidence="2">The sequence shown here is derived from an EMBL/GenBank/DDBJ whole genome shotgun (WGS) entry which is preliminary data.</text>
</comment>
<feature type="signal peptide" evidence="1">
    <location>
        <begin position="1"/>
        <end position="20"/>
    </location>
</feature>
<feature type="chain" id="PRO_5041995591" evidence="1">
    <location>
        <begin position="21"/>
        <end position="98"/>
    </location>
</feature>
<sequence length="98" mass="10563">MTRFTASLLIAPLLAGLIHAAPERSSNKVTMTTVPRISIPGVEKDVVGTHSDKTTLAKREAEIRCLIPQGGMEPDMDACFDVCEFLNDDNPTIDLPPG</sequence>
<organism evidence="2 3">
    <name type="scientific">Aspergillus nanangensis</name>
    <dbReference type="NCBI Taxonomy" id="2582783"/>
    <lineage>
        <taxon>Eukaryota</taxon>
        <taxon>Fungi</taxon>
        <taxon>Dikarya</taxon>
        <taxon>Ascomycota</taxon>
        <taxon>Pezizomycotina</taxon>
        <taxon>Eurotiomycetes</taxon>
        <taxon>Eurotiomycetidae</taxon>
        <taxon>Eurotiales</taxon>
        <taxon>Aspergillaceae</taxon>
        <taxon>Aspergillus</taxon>
        <taxon>Aspergillus subgen. Circumdati</taxon>
    </lineage>
</organism>
<evidence type="ECO:0000256" key="1">
    <source>
        <dbReference type="SAM" id="SignalP"/>
    </source>
</evidence>
<reference evidence="2" key="2">
    <citation type="submission" date="2020-02" db="EMBL/GenBank/DDBJ databases">
        <authorList>
            <person name="Gilchrist C.L.M."/>
            <person name="Chooi Y.-H."/>
        </authorList>
    </citation>
    <scope>NUCLEOTIDE SEQUENCE</scope>
    <source>
        <strain evidence="2">MST-FP2251</strain>
    </source>
</reference>
<name>A0AAD4CXN4_ASPNN</name>
<keyword evidence="1" id="KW-0732">Signal</keyword>
<proteinExistence type="predicted"/>
<evidence type="ECO:0000313" key="3">
    <source>
        <dbReference type="Proteomes" id="UP001194746"/>
    </source>
</evidence>
<accession>A0AAD4CXN4</accession>
<dbReference type="AlphaFoldDB" id="A0AAD4CXN4"/>
<gene>
    <name evidence="2" type="ORF">FE257_007915</name>
</gene>
<dbReference type="EMBL" id="VCAU01000004">
    <property type="protein sequence ID" value="KAF9894412.1"/>
    <property type="molecule type" value="Genomic_DNA"/>
</dbReference>
<protein>
    <submittedName>
        <fullName evidence="2">Uncharacterized protein</fullName>
    </submittedName>
</protein>
<evidence type="ECO:0000313" key="2">
    <source>
        <dbReference type="EMBL" id="KAF9894412.1"/>
    </source>
</evidence>
<reference evidence="2" key="1">
    <citation type="journal article" date="2019" name="Beilstein J. Org. Chem.">
        <title>Nanangenines: drimane sesquiterpenoids as the dominant metabolite cohort of a novel Australian fungus, Aspergillus nanangensis.</title>
        <authorList>
            <person name="Lacey H.J."/>
            <person name="Gilchrist C.L.M."/>
            <person name="Crombie A."/>
            <person name="Kalaitzis J.A."/>
            <person name="Vuong D."/>
            <person name="Rutledge P.J."/>
            <person name="Turner P."/>
            <person name="Pitt J.I."/>
            <person name="Lacey E."/>
            <person name="Chooi Y.H."/>
            <person name="Piggott A.M."/>
        </authorList>
    </citation>
    <scope>NUCLEOTIDE SEQUENCE</scope>
    <source>
        <strain evidence="2">MST-FP2251</strain>
    </source>
</reference>
<keyword evidence="3" id="KW-1185">Reference proteome</keyword>
<dbReference type="Proteomes" id="UP001194746">
    <property type="component" value="Unassembled WGS sequence"/>
</dbReference>